<name>A0A6M3LQU1_9ZZZZ</name>
<proteinExistence type="predicted"/>
<gene>
    <name evidence="1" type="ORF">MM415B05155_0007</name>
</gene>
<sequence>MKSKLLDRIHEVALKVAHDYPNIQKCDVLEQISAIESSYEGTNQANKDLHKLIKILREKLGMSVVDMIKLWEEHKDESILHSKI</sequence>
<accession>A0A6M3LQU1</accession>
<dbReference type="EMBL" id="MT143346">
    <property type="protein sequence ID" value="QJA95814.1"/>
    <property type="molecule type" value="Genomic_DNA"/>
</dbReference>
<evidence type="ECO:0000313" key="1">
    <source>
        <dbReference type="EMBL" id="QJA95814.1"/>
    </source>
</evidence>
<organism evidence="1">
    <name type="scientific">viral metagenome</name>
    <dbReference type="NCBI Taxonomy" id="1070528"/>
    <lineage>
        <taxon>unclassified sequences</taxon>
        <taxon>metagenomes</taxon>
        <taxon>organismal metagenomes</taxon>
    </lineage>
</organism>
<dbReference type="AlphaFoldDB" id="A0A6M3LQU1"/>
<protein>
    <submittedName>
        <fullName evidence="1">Uncharacterized protein</fullName>
    </submittedName>
</protein>
<reference evidence="1" key="1">
    <citation type="submission" date="2020-03" db="EMBL/GenBank/DDBJ databases">
        <title>The deep terrestrial virosphere.</title>
        <authorList>
            <person name="Holmfeldt K."/>
            <person name="Nilsson E."/>
            <person name="Simone D."/>
            <person name="Lopez-Fernandez M."/>
            <person name="Wu X."/>
            <person name="de Brujin I."/>
            <person name="Lundin D."/>
            <person name="Andersson A."/>
            <person name="Bertilsson S."/>
            <person name="Dopson M."/>
        </authorList>
    </citation>
    <scope>NUCLEOTIDE SEQUENCE</scope>
    <source>
        <strain evidence="1">MM415B05155</strain>
    </source>
</reference>